<protein>
    <submittedName>
        <fullName evidence="5">Short-chain dehydrogenase</fullName>
    </submittedName>
</protein>
<comment type="similarity">
    <text evidence="1 3">Belongs to the short-chain dehydrogenases/reductases (SDR) family.</text>
</comment>
<comment type="caution">
    <text evidence="5">The sequence shown here is derived from an EMBL/GenBank/DDBJ whole genome shotgun (WGS) entry which is preliminary data.</text>
</comment>
<dbReference type="AlphaFoldDB" id="A0A094INT1"/>
<sequence length="262" mass="28665">MDWQQQTILLTGASGGLGRELVRQLSTRGARVIMIARQRATLQTLGKTYGQPWFALDLNATDAVQQLSDYLSTQNLRVTGLINNAGQSSTGTFASRNAATIEQLLSTNLIVPIQLTHALLPQLQQQQGWVLNIGSVFGAIGYPGQTLYCASKFGLHGFTQALARELAGTGVKVLYAAPRAIATDMNQGLMAAMNERLGSTADKPATVAEQLLKQIEQQRPEQTLGWPEKLFVKINGAFPQWVAASMRKPQRLLFELTQEKRT</sequence>
<dbReference type="InterPro" id="IPR020904">
    <property type="entry name" value="Sc_DH/Rdtase_CS"/>
</dbReference>
<evidence type="ECO:0000259" key="4">
    <source>
        <dbReference type="SMART" id="SM00822"/>
    </source>
</evidence>
<accession>A0A094INT1</accession>
<dbReference type="SUPFAM" id="SSF51735">
    <property type="entry name" value="NAD(P)-binding Rossmann-fold domains"/>
    <property type="match status" value="1"/>
</dbReference>
<evidence type="ECO:0000256" key="3">
    <source>
        <dbReference type="RuleBase" id="RU000363"/>
    </source>
</evidence>
<organism evidence="5 6">
    <name type="scientific">Pseudidiomarina atlantica</name>
    <dbReference type="NCBI Taxonomy" id="1517416"/>
    <lineage>
        <taxon>Bacteria</taxon>
        <taxon>Pseudomonadati</taxon>
        <taxon>Pseudomonadota</taxon>
        <taxon>Gammaproteobacteria</taxon>
        <taxon>Alteromonadales</taxon>
        <taxon>Idiomarinaceae</taxon>
        <taxon>Pseudidiomarina</taxon>
    </lineage>
</organism>
<dbReference type="SMART" id="SM00822">
    <property type="entry name" value="PKS_KR"/>
    <property type="match status" value="1"/>
</dbReference>
<dbReference type="Proteomes" id="UP000053718">
    <property type="component" value="Unassembled WGS sequence"/>
</dbReference>
<dbReference type="EMBL" id="JPIN01000006">
    <property type="protein sequence ID" value="KFZ28782.1"/>
    <property type="molecule type" value="Genomic_DNA"/>
</dbReference>
<gene>
    <name evidence="5" type="ORF">IDAT_06130</name>
</gene>
<dbReference type="InterPro" id="IPR036291">
    <property type="entry name" value="NAD(P)-bd_dom_sf"/>
</dbReference>
<dbReference type="Gene3D" id="3.40.50.720">
    <property type="entry name" value="NAD(P)-binding Rossmann-like Domain"/>
    <property type="match status" value="1"/>
</dbReference>
<dbReference type="PRINTS" id="PR00080">
    <property type="entry name" value="SDRFAMILY"/>
</dbReference>
<dbReference type="STRING" id="1517416.IDAT_06130"/>
<dbReference type="PROSITE" id="PS00061">
    <property type="entry name" value="ADH_SHORT"/>
    <property type="match status" value="1"/>
</dbReference>
<dbReference type="Pfam" id="PF00106">
    <property type="entry name" value="adh_short"/>
    <property type="match status" value="1"/>
</dbReference>
<dbReference type="GO" id="GO:0016020">
    <property type="term" value="C:membrane"/>
    <property type="evidence" value="ECO:0007669"/>
    <property type="project" value="TreeGrafter"/>
</dbReference>
<evidence type="ECO:0000313" key="6">
    <source>
        <dbReference type="Proteomes" id="UP000053718"/>
    </source>
</evidence>
<dbReference type="NCBIfam" id="NF006565">
    <property type="entry name" value="PRK09072.1"/>
    <property type="match status" value="1"/>
</dbReference>
<evidence type="ECO:0000313" key="5">
    <source>
        <dbReference type="EMBL" id="KFZ28782.1"/>
    </source>
</evidence>
<name>A0A094INT1_9GAMM</name>
<dbReference type="eggNOG" id="COG0300">
    <property type="taxonomic scope" value="Bacteria"/>
</dbReference>
<keyword evidence="2" id="KW-0560">Oxidoreductase</keyword>
<keyword evidence="6" id="KW-1185">Reference proteome</keyword>
<reference evidence="5 6" key="1">
    <citation type="submission" date="2014-06" db="EMBL/GenBank/DDBJ databases">
        <title>Draft genome sequence of Idiomarina sp. MCCC 1A10513.</title>
        <authorList>
            <person name="Du J."/>
            <person name="Lai Q."/>
            <person name="Shao Z."/>
        </authorList>
    </citation>
    <scope>NUCLEOTIDE SEQUENCE [LARGE SCALE GENOMIC DNA]</scope>
    <source>
        <strain evidence="5 6">MCCC 1A10513</strain>
    </source>
</reference>
<evidence type="ECO:0000256" key="1">
    <source>
        <dbReference type="ARBA" id="ARBA00006484"/>
    </source>
</evidence>
<dbReference type="PANTHER" id="PTHR44196:SF1">
    <property type="entry name" value="DEHYDROGENASE_REDUCTASE SDR FAMILY MEMBER 7B"/>
    <property type="match status" value="1"/>
</dbReference>
<dbReference type="InterPro" id="IPR057326">
    <property type="entry name" value="KR_dom"/>
</dbReference>
<feature type="domain" description="Ketoreductase" evidence="4">
    <location>
        <begin position="6"/>
        <end position="180"/>
    </location>
</feature>
<proteinExistence type="inferred from homology"/>
<evidence type="ECO:0000256" key="2">
    <source>
        <dbReference type="ARBA" id="ARBA00023002"/>
    </source>
</evidence>
<dbReference type="InterPro" id="IPR002347">
    <property type="entry name" value="SDR_fam"/>
</dbReference>
<dbReference type="GO" id="GO:0016491">
    <property type="term" value="F:oxidoreductase activity"/>
    <property type="evidence" value="ECO:0007669"/>
    <property type="project" value="UniProtKB-KW"/>
</dbReference>
<dbReference type="PRINTS" id="PR00081">
    <property type="entry name" value="GDHRDH"/>
</dbReference>
<dbReference type="PANTHER" id="PTHR44196">
    <property type="entry name" value="DEHYDROGENASE/REDUCTASE SDR FAMILY MEMBER 7B"/>
    <property type="match status" value="1"/>
</dbReference>